<dbReference type="Gene3D" id="6.10.140.1740">
    <property type="match status" value="1"/>
</dbReference>
<feature type="compositionally biased region" description="Low complexity" evidence="2">
    <location>
        <begin position="471"/>
        <end position="485"/>
    </location>
</feature>
<feature type="compositionally biased region" description="Basic and acidic residues" evidence="2">
    <location>
        <begin position="620"/>
        <end position="636"/>
    </location>
</feature>
<feature type="domain" description="Inhibitor of growth protein N-terminal histone-binding" evidence="3">
    <location>
        <begin position="55"/>
        <end position="158"/>
    </location>
</feature>
<feature type="compositionally biased region" description="Low complexity" evidence="2">
    <location>
        <begin position="577"/>
        <end position="588"/>
    </location>
</feature>
<dbReference type="InterPro" id="IPR013083">
    <property type="entry name" value="Znf_RING/FYVE/PHD"/>
</dbReference>
<dbReference type="CDD" id="cd17017">
    <property type="entry name" value="ING_Yng1p"/>
    <property type="match status" value="1"/>
</dbReference>
<comment type="caution">
    <text evidence="4">The sequence shown here is derived from an EMBL/GenBank/DDBJ whole genome shotgun (WGS) entry which is preliminary data.</text>
</comment>
<dbReference type="AlphaFoldDB" id="A0A6V8QNX6"/>
<feature type="site" description="Histone H3K4me3 binding" evidence="1">
    <location>
        <position position="786"/>
    </location>
</feature>
<sequence length="1049" mass="113816">MATPAEPAAPQADIDNEDVVSPKTKTATFELAEGPSMGPVSSVLTARADPDAQTTVTDFLDFTEYLPADMVRSLTLIGKLDERYADASHKVDDLTTLWGQLPGVPTHERPSPVQLRADISEHLNQALDSRIFAHAEAMRMAENVNRHYNKATALLSKLKTMMENYPTEEQTPAEPRSPQMTRAKLTVRATGEDGQKVRRSRVPRITVPGEVLAPYEIEYDTFSDDSDISSDEESEAPVMNRRIQAPTPRIKLVSNKSQKSSGRSSRGQYATPALSAAAAANAAALLNPPPENAVIGSPDAPWLQLTQYELAKLRKRMKKNATWTPSETMIARELKALGRGPDAYREAKKKAEEEGAVFEATVPTPIIDNESGTRQMPAGAISVDSLAASEVPTSNRGMKLNEAKKLKREQLAKLAAEEAEESARKMQQAAKLFLGGSSTSSMTPETAKSPGSQSKQRNNSRSKRKREAEGETNGDTAAAAGTPAGPSVVIEGGEAPSSSRPPAKRTKTETPVPPPLPGMMPQSSSASSDNSAPPATAASGVVVPQSETPVPIPIPPQSSVTTRSATSPAEGSNLANGTGTVTVTTPAPAKAPFETPVPLPKTEQQRMSTTPIPPPAIRELPGREASKRETRGEAAKRSQQLSASTSPQQPQDQSAAPEISTKQSSSRGGTPRLTPAPESLPRRPGSRGKAASQEPQPSLAVDRSRRASTARNTPVPELKQPSKRTKRPAPGVVSTTSSGGNSAVGKRKAAPKKKARATKKDKGQVTEEMEDVDDEGNPIDPNEPRYCLCNRVSFGTMIQCDNVDRCFEWGKRTVQPEIRRNRSRHDGTCRQNADHFGWKRTTSGIAKMLSPPVMLYAHYCSNIADGMKTVHAPSIHCINFAPTKKLLRETEEEEEMSGSVSAQYIPLYPVHDGLPDPEIRTFITNFYRISDKQELNELWVDQFTKDAHIAVGPAKATGREDIRTMREGMWSAVQERSHTVRKVFPGQFIESADSKRECELMLHGEVSYKTKDGVSSTVAWAGHGTVRKVQNEDGNEEWKFAAYSVYMLK</sequence>
<evidence type="ECO:0000256" key="2">
    <source>
        <dbReference type="SAM" id="MobiDB-lite"/>
    </source>
</evidence>
<dbReference type="SMART" id="SM01408">
    <property type="entry name" value="ING"/>
    <property type="match status" value="1"/>
</dbReference>
<dbReference type="OrthoDB" id="5411773at2759"/>
<feature type="compositionally biased region" description="Basic residues" evidence="2">
    <location>
        <begin position="745"/>
        <end position="757"/>
    </location>
</feature>
<dbReference type="InterPro" id="IPR028651">
    <property type="entry name" value="ING_fam"/>
</dbReference>
<dbReference type="GO" id="GO:0006355">
    <property type="term" value="P:regulation of DNA-templated transcription"/>
    <property type="evidence" value="ECO:0007669"/>
    <property type="project" value="TreeGrafter"/>
</dbReference>
<feature type="compositionally biased region" description="Polar residues" evidence="2">
    <location>
        <begin position="436"/>
        <end position="451"/>
    </location>
</feature>
<dbReference type="GO" id="GO:0005634">
    <property type="term" value="C:nucleus"/>
    <property type="evidence" value="ECO:0007669"/>
    <property type="project" value="TreeGrafter"/>
</dbReference>
<dbReference type="Proteomes" id="UP000517252">
    <property type="component" value="Unassembled WGS sequence"/>
</dbReference>
<reference evidence="4 5" key="1">
    <citation type="submission" date="2020-07" db="EMBL/GenBank/DDBJ databases">
        <title>Trichoderma asperellum IC-1 whole genome shotgun sequence.</title>
        <authorList>
            <person name="Kanamasa S."/>
            <person name="Takahashi H."/>
        </authorList>
    </citation>
    <scope>NUCLEOTIDE SEQUENCE [LARGE SCALE GENOMIC DNA]</scope>
    <source>
        <strain evidence="4 5">IC-1</strain>
    </source>
</reference>
<evidence type="ECO:0000313" key="4">
    <source>
        <dbReference type="EMBL" id="GFP52193.1"/>
    </source>
</evidence>
<feature type="compositionally biased region" description="Low complexity" evidence="2">
    <location>
        <begin position="256"/>
        <end position="268"/>
    </location>
</feature>
<accession>A0A6V8QNX6</accession>
<feature type="compositionally biased region" description="Low complexity" evidence="2">
    <location>
        <begin position="519"/>
        <end position="549"/>
    </location>
</feature>
<gene>
    <name evidence="4" type="ORF">TASIC1_0001034500</name>
</gene>
<name>A0A6V8QNX6_TRIAP</name>
<protein>
    <submittedName>
        <fullName evidence="4">Inhibitor of growth protein 1</fullName>
    </submittedName>
</protein>
<organism evidence="4 5">
    <name type="scientific">Trichoderma asperellum</name>
    <name type="common">Filamentous fungus</name>
    <dbReference type="NCBI Taxonomy" id="101201"/>
    <lineage>
        <taxon>Eukaryota</taxon>
        <taxon>Fungi</taxon>
        <taxon>Dikarya</taxon>
        <taxon>Ascomycota</taxon>
        <taxon>Pezizomycotina</taxon>
        <taxon>Sordariomycetes</taxon>
        <taxon>Hypocreomycetidae</taxon>
        <taxon>Hypocreales</taxon>
        <taxon>Hypocreaceae</taxon>
        <taxon>Trichoderma</taxon>
    </lineage>
</organism>
<dbReference type="InterPro" id="IPR032710">
    <property type="entry name" value="NTF2-like_dom_sf"/>
</dbReference>
<feature type="compositionally biased region" description="Acidic residues" evidence="2">
    <location>
        <begin position="222"/>
        <end position="235"/>
    </location>
</feature>
<feature type="site" description="Histone H3K4me3 binding" evidence="1">
    <location>
        <position position="801"/>
    </location>
</feature>
<dbReference type="PANTHER" id="PTHR10333:SF94">
    <property type="entry name" value="FINGER DOMAIN PROTEIN, PUTATIVE (AFU_ORTHOLOGUE AFUA_3G11940)-RELATED"/>
    <property type="match status" value="1"/>
</dbReference>
<feature type="region of interest" description="Disordered" evidence="2">
    <location>
        <begin position="435"/>
        <end position="780"/>
    </location>
</feature>
<dbReference type="InterPro" id="IPR011011">
    <property type="entry name" value="Znf_FYVE_PHD"/>
</dbReference>
<feature type="region of interest" description="Disordered" evidence="2">
    <location>
        <begin position="1"/>
        <end position="21"/>
    </location>
</feature>
<feature type="compositionally biased region" description="Acidic residues" evidence="2">
    <location>
        <begin position="767"/>
        <end position="777"/>
    </location>
</feature>
<dbReference type="GO" id="GO:0000123">
    <property type="term" value="C:histone acetyltransferase complex"/>
    <property type="evidence" value="ECO:0007669"/>
    <property type="project" value="TreeGrafter"/>
</dbReference>
<evidence type="ECO:0000259" key="3">
    <source>
        <dbReference type="SMART" id="SM01408"/>
    </source>
</evidence>
<proteinExistence type="predicted"/>
<feature type="site" description="Histone H3K4me3 binding" evidence="1">
    <location>
        <position position="797"/>
    </location>
</feature>
<dbReference type="GO" id="GO:0004402">
    <property type="term" value="F:histone acetyltransferase activity"/>
    <property type="evidence" value="ECO:0007669"/>
    <property type="project" value="TreeGrafter"/>
</dbReference>
<dbReference type="InterPro" id="IPR024610">
    <property type="entry name" value="ING_N_histone-binding"/>
</dbReference>
<evidence type="ECO:0000313" key="5">
    <source>
        <dbReference type="Proteomes" id="UP000517252"/>
    </source>
</evidence>
<feature type="compositionally biased region" description="Low complexity" evidence="2">
    <location>
        <begin position="642"/>
        <end position="657"/>
    </location>
</feature>
<feature type="compositionally biased region" description="Low complexity" evidence="2">
    <location>
        <begin position="731"/>
        <end position="744"/>
    </location>
</feature>
<dbReference type="SUPFAM" id="SSF57903">
    <property type="entry name" value="FYVE/PHD zinc finger"/>
    <property type="match status" value="1"/>
</dbReference>
<dbReference type="SUPFAM" id="SSF54427">
    <property type="entry name" value="NTF2-like"/>
    <property type="match status" value="1"/>
</dbReference>
<dbReference type="Gene3D" id="3.30.40.10">
    <property type="entry name" value="Zinc/RING finger domain, C3HC4 (zinc finger)"/>
    <property type="match status" value="1"/>
</dbReference>
<feature type="site" description="Histone H3K4me3 binding" evidence="1">
    <location>
        <position position="809"/>
    </location>
</feature>
<dbReference type="Gene3D" id="3.10.450.50">
    <property type="match status" value="1"/>
</dbReference>
<evidence type="ECO:0000256" key="1">
    <source>
        <dbReference type="PIRSR" id="PIRSR628651-50"/>
    </source>
</evidence>
<feature type="compositionally biased region" description="Polar residues" evidence="2">
    <location>
        <begin position="563"/>
        <end position="576"/>
    </location>
</feature>
<dbReference type="PANTHER" id="PTHR10333">
    <property type="entry name" value="INHIBITOR OF GROWTH PROTEIN"/>
    <property type="match status" value="1"/>
</dbReference>
<dbReference type="EMBL" id="BLZH01000001">
    <property type="protein sequence ID" value="GFP52193.1"/>
    <property type="molecule type" value="Genomic_DNA"/>
</dbReference>
<feature type="region of interest" description="Disordered" evidence="2">
    <location>
        <begin position="222"/>
        <end position="268"/>
    </location>
</feature>